<accession>A0A2M8WRE2</accession>
<organism evidence="3 4">
    <name type="scientific">Luteimicrobium subarcticum</name>
    <dbReference type="NCBI Taxonomy" id="620910"/>
    <lineage>
        <taxon>Bacteria</taxon>
        <taxon>Bacillati</taxon>
        <taxon>Actinomycetota</taxon>
        <taxon>Actinomycetes</taxon>
        <taxon>Micrococcales</taxon>
        <taxon>Luteimicrobium</taxon>
    </lineage>
</organism>
<evidence type="ECO:0000259" key="2">
    <source>
        <dbReference type="Pfam" id="PF19843"/>
    </source>
</evidence>
<protein>
    <recommendedName>
        <fullName evidence="2">DUF6318 domain-containing protein</fullName>
    </recommendedName>
</protein>
<evidence type="ECO:0000313" key="3">
    <source>
        <dbReference type="EMBL" id="PJI93507.1"/>
    </source>
</evidence>
<dbReference type="AlphaFoldDB" id="A0A2M8WRE2"/>
<name>A0A2M8WRE2_9MICO</name>
<evidence type="ECO:0000256" key="1">
    <source>
        <dbReference type="SAM" id="MobiDB-lite"/>
    </source>
</evidence>
<keyword evidence="4" id="KW-1185">Reference proteome</keyword>
<dbReference type="EMBL" id="PGTZ01000008">
    <property type="protein sequence ID" value="PJI93507.1"/>
    <property type="molecule type" value="Genomic_DNA"/>
</dbReference>
<sequence>MAGAVLASAAIVLLGGCTTGDDARAEKPWPTAATTPRATTPWEAPTTTARPTPSTRPSSTQHSATAADEAPERPAAMNRDTAAGARAAVAYFISLYPYVMATHDMTAFDAMCNYDTSEYCRRVRTASADHREKGDSYTGGAIRPTVTHVGSADPLTGARVVDATVEQDAAVVIVSGKENRHAPAVAKVRATVVFSTAGWKVMAFGTSDGSKPDPPPSP</sequence>
<feature type="region of interest" description="Disordered" evidence="1">
    <location>
        <begin position="22"/>
        <end position="77"/>
    </location>
</feature>
<feature type="compositionally biased region" description="Low complexity" evidence="1">
    <location>
        <begin position="28"/>
        <end position="60"/>
    </location>
</feature>
<dbReference type="Pfam" id="PF19843">
    <property type="entry name" value="DUF6318"/>
    <property type="match status" value="1"/>
</dbReference>
<comment type="caution">
    <text evidence="3">The sequence shown here is derived from an EMBL/GenBank/DDBJ whole genome shotgun (WGS) entry which is preliminary data.</text>
</comment>
<evidence type="ECO:0000313" key="4">
    <source>
        <dbReference type="Proteomes" id="UP000231586"/>
    </source>
</evidence>
<dbReference type="Proteomes" id="UP000231586">
    <property type="component" value="Unassembled WGS sequence"/>
</dbReference>
<gene>
    <name evidence="3" type="ORF">CLV34_2081</name>
</gene>
<dbReference type="InterPro" id="IPR046281">
    <property type="entry name" value="DUF6318"/>
</dbReference>
<reference evidence="3 4" key="1">
    <citation type="submission" date="2017-11" db="EMBL/GenBank/DDBJ databases">
        <title>Genomic Encyclopedia of Archaeal and Bacterial Type Strains, Phase II (KMG-II): From Individual Species to Whole Genera.</title>
        <authorList>
            <person name="Goeker M."/>
        </authorList>
    </citation>
    <scope>NUCLEOTIDE SEQUENCE [LARGE SCALE GENOMIC DNA]</scope>
    <source>
        <strain evidence="3 4">DSM 22413</strain>
    </source>
</reference>
<feature type="domain" description="DUF6318" evidence="2">
    <location>
        <begin position="62"/>
        <end position="181"/>
    </location>
</feature>
<proteinExistence type="predicted"/>